<keyword evidence="2" id="KW-1185">Reference proteome</keyword>
<dbReference type="EMBL" id="BMAO01016572">
    <property type="protein sequence ID" value="GFR09681.1"/>
    <property type="molecule type" value="Genomic_DNA"/>
</dbReference>
<dbReference type="OrthoDB" id="10583186at2759"/>
<sequence>MWTIQPSFIVSKSLERYGNGLDGFFVTSTTTIRPNVSEFLLICFNETSRVLFRRILSLGMNHGFTARTSKESLHLARNFTKRNKEGGAL</sequence>
<gene>
    <name evidence="1" type="ORF">TNCT_65201</name>
</gene>
<evidence type="ECO:0000313" key="2">
    <source>
        <dbReference type="Proteomes" id="UP000887116"/>
    </source>
</evidence>
<proteinExistence type="predicted"/>
<evidence type="ECO:0000313" key="1">
    <source>
        <dbReference type="EMBL" id="GFR09681.1"/>
    </source>
</evidence>
<protein>
    <submittedName>
        <fullName evidence="1">Uncharacterized protein</fullName>
    </submittedName>
</protein>
<organism evidence="1 2">
    <name type="scientific">Trichonephila clavata</name>
    <name type="common">Joro spider</name>
    <name type="synonym">Nephila clavata</name>
    <dbReference type="NCBI Taxonomy" id="2740835"/>
    <lineage>
        <taxon>Eukaryota</taxon>
        <taxon>Metazoa</taxon>
        <taxon>Ecdysozoa</taxon>
        <taxon>Arthropoda</taxon>
        <taxon>Chelicerata</taxon>
        <taxon>Arachnida</taxon>
        <taxon>Araneae</taxon>
        <taxon>Araneomorphae</taxon>
        <taxon>Entelegynae</taxon>
        <taxon>Araneoidea</taxon>
        <taxon>Nephilidae</taxon>
        <taxon>Trichonephila</taxon>
    </lineage>
</organism>
<dbReference type="Proteomes" id="UP000887116">
    <property type="component" value="Unassembled WGS sequence"/>
</dbReference>
<reference evidence="1" key="1">
    <citation type="submission" date="2020-07" db="EMBL/GenBank/DDBJ databases">
        <title>Multicomponent nature underlies the extraordinary mechanical properties of spider dragline silk.</title>
        <authorList>
            <person name="Kono N."/>
            <person name="Nakamura H."/>
            <person name="Mori M."/>
            <person name="Yoshida Y."/>
            <person name="Ohtoshi R."/>
            <person name="Malay A.D."/>
            <person name="Moran D.A.P."/>
            <person name="Tomita M."/>
            <person name="Numata K."/>
            <person name="Arakawa K."/>
        </authorList>
    </citation>
    <scope>NUCLEOTIDE SEQUENCE</scope>
</reference>
<dbReference type="AlphaFoldDB" id="A0A8X6JK28"/>
<name>A0A8X6JK28_TRICU</name>
<comment type="caution">
    <text evidence="1">The sequence shown here is derived from an EMBL/GenBank/DDBJ whole genome shotgun (WGS) entry which is preliminary data.</text>
</comment>
<accession>A0A8X6JK28</accession>